<feature type="domain" description="TfuA-like core" evidence="1">
    <location>
        <begin position="50"/>
        <end position="166"/>
    </location>
</feature>
<dbReference type="RefSeq" id="WP_251490226.1">
    <property type="nucleotide sequence ID" value="NZ_CAJSLV010000053.1"/>
</dbReference>
<dbReference type="InterPro" id="IPR012924">
    <property type="entry name" value="TfuA_core"/>
</dbReference>
<dbReference type="EMBL" id="CAJSLV010000053">
    <property type="protein sequence ID" value="CAG6394169.1"/>
    <property type="molecule type" value="Genomic_DNA"/>
</dbReference>
<accession>A0A9W4DQH5</accession>
<name>A0A9W4DQH5_9ACTN</name>
<organism evidence="2 3">
    <name type="scientific">Actinacidiphila cocklensis</name>
    <dbReference type="NCBI Taxonomy" id="887465"/>
    <lineage>
        <taxon>Bacteria</taxon>
        <taxon>Bacillati</taxon>
        <taxon>Actinomycetota</taxon>
        <taxon>Actinomycetes</taxon>
        <taxon>Kitasatosporales</taxon>
        <taxon>Streptomycetaceae</taxon>
        <taxon>Actinacidiphila</taxon>
    </lineage>
</organism>
<keyword evidence="3" id="KW-1185">Reference proteome</keyword>
<proteinExistence type="predicted"/>
<protein>
    <submittedName>
        <fullName evidence="2">TfuA domain-containing protein</fullName>
    </submittedName>
</protein>
<dbReference type="AlphaFoldDB" id="A0A9W4DQH5"/>
<evidence type="ECO:0000313" key="2">
    <source>
        <dbReference type="EMBL" id="CAG6394169.1"/>
    </source>
</evidence>
<dbReference type="Proteomes" id="UP001152519">
    <property type="component" value="Unassembled WGS sequence"/>
</dbReference>
<gene>
    <name evidence="2" type="ORF">SCOCK_240121</name>
</gene>
<reference evidence="2" key="1">
    <citation type="submission" date="2021-05" db="EMBL/GenBank/DDBJ databases">
        <authorList>
            <person name="Arsene-Ploetze F."/>
        </authorList>
    </citation>
    <scope>NUCLEOTIDE SEQUENCE</scope>
    <source>
        <strain evidence="2">DSM 42138</strain>
    </source>
</reference>
<evidence type="ECO:0000259" key="1">
    <source>
        <dbReference type="Pfam" id="PF07812"/>
    </source>
</evidence>
<evidence type="ECO:0000313" key="3">
    <source>
        <dbReference type="Proteomes" id="UP001152519"/>
    </source>
</evidence>
<sequence>MSAVVFIGPSIDREAAAAELDAEYLPPVKRGDIAELLARPEPPEAIGIVDGKFLQSMCISPKEVLAAMDAGVALFGSSSMGALRAAECEPFGMVGVGKIFEAYASGRIDADDEVAVVYDEKALTALSEPMVNLRFAVAAGLEAEAFAPATGDRFLAIAKDLYFPQRNARTVLLLLRRELDAAEYERIAGYFAESAPDTKRDDALLLLACMRERLGGSPAATATATAATTV</sequence>
<dbReference type="Pfam" id="PF07812">
    <property type="entry name" value="TfuA"/>
    <property type="match status" value="1"/>
</dbReference>
<comment type="caution">
    <text evidence="2">The sequence shown here is derived from an EMBL/GenBank/DDBJ whole genome shotgun (WGS) entry which is preliminary data.</text>
</comment>